<dbReference type="AlphaFoldDB" id="A0A9P7FWK3"/>
<dbReference type="PANTHER" id="PTHR35316:SF1">
    <property type="entry name" value="28S RIBOSOMAL S34 PROTEIN"/>
    <property type="match status" value="1"/>
</dbReference>
<dbReference type="OrthoDB" id="16434at2759"/>
<dbReference type="GO" id="GO:0003735">
    <property type="term" value="F:structural constituent of ribosome"/>
    <property type="evidence" value="ECO:0007669"/>
    <property type="project" value="InterPro"/>
</dbReference>
<dbReference type="GO" id="GO:0005739">
    <property type="term" value="C:mitochondrion"/>
    <property type="evidence" value="ECO:0007669"/>
    <property type="project" value="InterPro"/>
</dbReference>
<dbReference type="PANTHER" id="PTHR35316">
    <property type="entry name" value="28S RIBOSOMAL S34 PROTEIN"/>
    <property type="match status" value="1"/>
</dbReference>
<evidence type="ECO:0000313" key="1">
    <source>
        <dbReference type="EMBL" id="KAG5637623.1"/>
    </source>
</evidence>
<dbReference type="InterPro" id="IPR032053">
    <property type="entry name" value="Ribosomal_mS34"/>
</dbReference>
<gene>
    <name evidence="1" type="ORF">H0H81_003904</name>
</gene>
<name>A0A9P7FWK3_9AGAR</name>
<evidence type="ECO:0000313" key="2">
    <source>
        <dbReference type="Proteomes" id="UP000717328"/>
    </source>
</evidence>
<protein>
    <submittedName>
        <fullName evidence="1">Uncharacterized protein</fullName>
    </submittedName>
</protein>
<keyword evidence="2" id="KW-1185">Reference proteome</keyword>
<dbReference type="EMBL" id="JABCKI010005815">
    <property type="protein sequence ID" value="KAG5637623.1"/>
    <property type="molecule type" value="Genomic_DNA"/>
</dbReference>
<dbReference type="Pfam" id="PF16053">
    <property type="entry name" value="MRP-S34"/>
    <property type="match status" value="1"/>
</dbReference>
<organism evidence="1 2">
    <name type="scientific">Sphagnurus paluster</name>
    <dbReference type="NCBI Taxonomy" id="117069"/>
    <lineage>
        <taxon>Eukaryota</taxon>
        <taxon>Fungi</taxon>
        <taxon>Dikarya</taxon>
        <taxon>Basidiomycota</taxon>
        <taxon>Agaricomycotina</taxon>
        <taxon>Agaricomycetes</taxon>
        <taxon>Agaricomycetidae</taxon>
        <taxon>Agaricales</taxon>
        <taxon>Tricholomatineae</taxon>
        <taxon>Lyophyllaceae</taxon>
        <taxon>Sphagnurus</taxon>
    </lineage>
</organism>
<sequence>MLWTPARSSAVARSIQKLLPNSLPPSLVARPGNLYEVISRTPDGGVGRKVHQIRWSEKQIGDSYWLVTRSKFKCEGKHGKAWGLLYWKNKLVSPLEQRIPGSLKYTWKEGPSVSKNTLKLVYSKPADSITQAS</sequence>
<comment type="caution">
    <text evidence="1">The sequence shown here is derived from an EMBL/GenBank/DDBJ whole genome shotgun (WGS) entry which is preliminary data.</text>
</comment>
<reference evidence="1" key="1">
    <citation type="submission" date="2021-02" db="EMBL/GenBank/DDBJ databases">
        <authorList>
            <person name="Nieuwenhuis M."/>
            <person name="Van De Peppel L.J.J."/>
        </authorList>
    </citation>
    <scope>NUCLEOTIDE SEQUENCE</scope>
    <source>
        <strain evidence="1">D49</strain>
    </source>
</reference>
<reference evidence="1" key="2">
    <citation type="submission" date="2021-10" db="EMBL/GenBank/DDBJ databases">
        <title>Phylogenomics reveals ancestral predisposition of the termite-cultivated fungus Termitomyces towards a domesticated lifestyle.</title>
        <authorList>
            <person name="Auxier B."/>
            <person name="Grum-Grzhimaylo A."/>
            <person name="Cardenas M.E."/>
            <person name="Lodge J.D."/>
            <person name="Laessoe T."/>
            <person name="Pedersen O."/>
            <person name="Smith M.E."/>
            <person name="Kuyper T.W."/>
            <person name="Franco-Molano E.A."/>
            <person name="Baroni T.J."/>
            <person name="Aanen D.K."/>
        </authorList>
    </citation>
    <scope>NUCLEOTIDE SEQUENCE</scope>
    <source>
        <strain evidence="1">D49</strain>
    </source>
</reference>
<dbReference type="Proteomes" id="UP000717328">
    <property type="component" value="Unassembled WGS sequence"/>
</dbReference>
<accession>A0A9P7FWK3</accession>
<proteinExistence type="predicted"/>